<dbReference type="EMBL" id="JBBLXS010000157">
    <property type="protein sequence ID" value="MEK0185866.1"/>
    <property type="molecule type" value="Genomic_DNA"/>
</dbReference>
<organism evidence="3 4">
    <name type="scientific">Microcoleus anatoxicus PTRS2</name>
    <dbReference type="NCBI Taxonomy" id="2705321"/>
    <lineage>
        <taxon>Bacteria</taxon>
        <taxon>Bacillati</taxon>
        <taxon>Cyanobacteriota</taxon>
        <taxon>Cyanophyceae</taxon>
        <taxon>Oscillatoriophycideae</taxon>
        <taxon>Oscillatoriales</taxon>
        <taxon>Microcoleaceae</taxon>
        <taxon>Microcoleus</taxon>
        <taxon>Microcoleus anatoxicus</taxon>
    </lineage>
</organism>
<dbReference type="Gene3D" id="2.60.40.1240">
    <property type="match status" value="1"/>
</dbReference>
<dbReference type="InterPro" id="IPR029050">
    <property type="entry name" value="Immunoprotect_excell_Ig-like"/>
</dbReference>
<feature type="domain" description="DUF4352" evidence="2">
    <location>
        <begin position="388"/>
        <end position="487"/>
    </location>
</feature>
<gene>
    <name evidence="3" type="ORF">WMG39_13570</name>
</gene>
<dbReference type="RefSeq" id="WP_340541520.1">
    <property type="nucleotide sequence ID" value="NZ_JBBLXS010000157.1"/>
</dbReference>
<evidence type="ECO:0000259" key="2">
    <source>
        <dbReference type="Pfam" id="PF11611"/>
    </source>
</evidence>
<comment type="caution">
    <text evidence="3">The sequence shown here is derived from an EMBL/GenBank/DDBJ whole genome shotgun (WGS) entry which is preliminary data.</text>
</comment>
<reference evidence="3 4" key="1">
    <citation type="journal article" date="2020" name="Harmful Algae">
        <title>Molecular and morphological characterization of a novel dihydroanatoxin-a producing Microcoleus species (cyanobacteria) from the Russian River, California, USA.</title>
        <authorList>
            <person name="Conklin K.Y."/>
            <person name="Stancheva R."/>
            <person name="Otten T.G."/>
            <person name="Fadness R."/>
            <person name="Boyer G.L."/>
            <person name="Read B."/>
            <person name="Zhang X."/>
            <person name="Sheath R.G."/>
        </authorList>
    </citation>
    <scope>NUCLEOTIDE SEQUENCE [LARGE SCALE GENOMIC DNA]</scope>
    <source>
        <strain evidence="3 4">PTRS2</strain>
    </source>
</reference>
<evidence type="ECO:0000313" key="4">
    <source>
        <dbReference type="Proteomes" id="UP001384579"/>
    </source>
</evidence>
<keyword evidence="4" id="KW-1185">Reference proteome</keyword>
<evidence type="ECO:0000256" key="1">
    <source>
        <dbReference type="ARBA" id="ARBA00022729"/>
    </source>
</evidence>
<evidence type="ECO:0000313" key="3">
    <source>
        <dbReference type="EMBL" id="MEK0185866.1"/>
    </source>
</evidence>
<dbReference type="Pfam" id="PF11611">
    <property type="entry name" value="DUF4352"/>
    <property type="match status" value="1"/>
</dbReference>
<sequence>MNKLSHIFAYYVKGGIVMVGFGDKFKSIVNQAQQKVTDIQNSEQMKGIVGQIKEKVTEYSDIAQTKLEEYEQYVVKSEKQRIESSDLAQIKAEEDQNNSEKQGLESTALSQIKTEEYRRNSEQMKAIVGQIKEKFTEYSDIVQKKLEENRAKSEKQIIESAAADASNYRYQKAINTLKAIPTSSELYEDAQKKNSEYVNASYEYLLQQAAQMTNKGLYHQAINTLKAIPNSSELYEDAQKKIYEYILEKSEKRAEQGFYDKAINNLKKIPSSSDLYEEAQQRISDYLNASYEYILQQSVQMVDQGLYNEAIKSLEEAIESLGKSPEEAALYQQAQKKISEYVNTFETLIKKHKNLIPILNNERIVAAAFVDQTVHYVKEIECTPFIYNYLGNTDADGEFLIIRLIVRNEGKKARTISASMMTIIDSKEREYSVSSKGQTALTMNGDQTVEFLVSEIQPGLQKIITIIFDVVPGVNNLSLKIPGSWGGVTILPLSLAI</sequence>
<dbReference type="InterPro" id="IPR029051">
    <property type="entry name" value="DUF4352"/>
</dbReference>
<name>A0ABU8YNM3_9CYAN</name>
<keyword evidence="1" id="KW-0732">Signal</keyword>
<dbReference type="Proteomes" id="UP001384579">
    <property type="component" value="Unassembled WGS sequence"/>
</dbReference>
<accession>A0ABU8YNM3</accession>
<protein>
    <submittedName>
        <fullName evidence="3">DUF4352 domain-containing protein</fullName>
    </submittedName>
</protein>
<proteinExistence type="predicted"/>